<dbReference type="PANTHER" id="PTHR48078">
    <property type="entry name" value="THREONINE DEHYDRATASE, MITOCHONDRIAL-RELATED"/>
    <property type="match status" value="1"/>
</dbReference>
<evidence type="ECO:0000259" key="4">
    <source>
        <dbReference type="Pfam" id="PF00291"/>
    </source>
</evidence>
<dbReference type="InterPro" id="IPR050147">
    <property type="entry name" value="Ser/Thr_Dehydratase"/>
</dbReference>
<dbReference type="GO" id="GO:0003941">
    <property type="term" value="F:L-serine ammonia-lyase activity"/>
    <property type="evidence" value="ECO:0007669"/>
    <property type="project" value="TreeGrafter"/>
</dbReference>
<name>A0A927BXC9_9BACL</name>
<keyword evidence="2" id="KW-0663">Pyridoxal phosphate</keyword>
<evidence type="ECO:0000313" key="5">
    <source>
        <dbReference type="EMBL" id="MBD2847345.1"/>
    </source>
</evidence>
<dbReference type="CDD" id="cd01563">
    <property type="entry name" value="Thr-synth_1"/>
    <property type="match status" value="1"/>
</dbReference>
<evidence type="ECO:0000256" key="1">
    <source>
        <dbReference type="ARBA" id="ARBA00001933"/>
    </source>
</evidence>
<dbReference type="GO" id="GO:0030170">
    <property type="term" value="F:pyridoxal phosphate binding"/>
    <property type="evidence" value="ECO:0007669"/>
    <property type="project" value="InterPro"/>
</dbReference>
<proteinExistence type="predicted"/>
<dbReference type="PROSITE" id="PS00165">
    <property type="entry name" value="DEHYDRATASE_SER_THR"/>
    <property type="match status" value="1"/>
</dbReference>
<dbReference type="GO" id="GO:0009097">
    <property type="term" value="P:isoleucine biosynthetic process"/>
    <property type="evidence" value="ECO:0007669"/>
    <property type="project" value="TreeGrafter"/>
</dbReference>
<protein>
    <submittedName>
        <fullName evidence="5">Threonine synthase</fullName>
        <ecNumber evidence="5">4.2.3.1</ecNumber>
    </submittedName>
</protein>
<dbReference type="SUPFAM" id="SSF53686">
    <property type="entry name" value="Tryptophan synthase beta subunit-like PLP-dependent enzymes"/>
    <property type="match status" value="1"/>
</dbReference>
<comment type="cofactor">
    <cofactor evidence="1">
        <name>pyridoxal 5'-phosphate</name>
        <dbReference type="ChEBI" id="CHEBI:597326"/>
    </cofactor>
</comment>
<dbReference type="EC" id="4.2.3.1" evidence="5"/>
<reference evidence="5" key="1">
    <citation type="submission" date="2020-09" db="EMBL/GenBank/DDBJ databases">
        <title>A novel bacterium of genus Paenibacillus, isolated from South China Sea.</title>
        <authorList>
            <person name="Huang H."/>
            <person name="Mo K."/>
            <person name="Hu Y."/>
        </authorList>
    </citation>
    <scope>NUCLEOTIDE SEQUENCE</scope>
    <source>
        <strain evidence="5">IB182496</strain>
    </source>
</reference>
<dbReference type="AlphaFoldDB" id="A0A927BXC9"/>
<evidence type="ECO:0000313" key="6">
    <source>
        <dbReference type="Proteomes" id="UP000621560"/>
    </source>
</evidence>
<dbReference type="InterPro" id="IPR036052">
    <property type="entry name" value="TrpB-like_PALP_sf"/>
</dbReference>
<dbReference type="GO" id="GO:0004795">
    <property type="term" value="F:threonine synthase activity"/>
    <property type="evidence" value="ECO:0007669"/>
    <property type="project" value="UniProtKB-EC"/>
</dbReference>
<dbReference type="InterPro" id="IPR001926">
    <property type="entry name" value="TrpB-like_PALP"/>
</dbReference>
<sequence length="405" mass="43174">MRFGLQCRRCGKQKPFEPAKTTCACGGSLQVAYDLERAGRTLRTDALHGRVHSMWRYAELLPVERSAHIVSLGEGWTPLLALEERARDLGLGALQVKCEERNPTGSFKARGASAALSVARAHGLRRIAINSNGNAASAAAAYAARAGMEAFAFLPADCPGAIVAECVQYGARTCLVDGLIHDAGRLIREGRDEQGWHFIGTLQEHGRAEGKKTMGLELAEQLGWRLPDVIVYPTGGGSGIIGMWRAFAQLRALGLIDGDLPRMVSVQAQGCAPIADAMRSGGNYVPLRGVVTSPPTGMRVPLPPDGEQLLAILRASGGTGVSVSEAEIADGARELGRCGVSASPEGAATWAGLLRLVDSGWIAPGERVVLFNTSHSGKYLPWRMEGVPCVKNYAAWRKLDQESAR</sequence>
<dbReference type="RefSeq" id="WP_190920452.1">
    <property type="nucleotide sequence ID" value="NZ_JACXIZ010000036.1"/>
</dbReference>
<dbReference type="GO" id="GO:0004794">
    <property type="term" value="F:threonine deaminase activity"/>
    <property type="evidence" value="ECO:0007669"/>
    <property type="project" value="TreeGrafter"/>
</dbReference>
<gene>
    <name evidence="5" type="ORF">IDH44_19260</name>
</gene>
<accession>A0A927BXC9</accession>
<keyword evidence="3 5" id="KW-0456">Lyase</keyword>
<dbReference type="GO" id="GO:0006567">
    <property type="term" value="P:L-threonine catabolic process"/>
    <property type="evidence" value="ECO:0007669"/>
    <property type="project" value="TreeGrafter"/>
</dbReference>
<dbReference type="InterPro" id="IPR000634">
    <property type="entry name" value="Ser/Thr_deHydtase_PyrdxlP-BS"/>
</dbReference>
<dbReference type="PANTHER" id="PTHR48078:SF6">
    <property type="entry name" value="L-THREONINE DEHYDRATASE CATABOLIC TDCB"/>
    <property type="match status" value="1"/>
</dbReference>
<dbReference type="EMBL" id="JACXIZ010000036">
    <property type="protein sequence ID" value="MBD2847345.1"/>
    <property type="molecule type" value="Genomic_DNA"/>
</dbReference>
<feature type="domain" description="Tryptophan synthase beta chain-like PALP" evidence="4">
    <location>
        <begin position="70"/>
        <end position="373"/>
    </location>
</feature>
<evidence type="ECO:0000256" key="3">
    <source>
        <dbReference type="ARBA" id="ARBA00023239"/>
    </source>
</evidence>
<dbReference type="GO" id="GO:0006565">
    <property type="term" value="P:L-serine catabolic process"/>
    <property type="evidence" value="ECO:0007669"/>
    <property type="project" value="TreeGrafter"/>
</dbReference>
<dbReference type="NCBIfam" id="NF006050">
    <property type="entry name" value="PRK08197.1"/>
    <property type="match status" value="1"/>
</dbReference>
<dbReference type="Pfam" id="PF00291">
    <property type="entry name" value="PALP"/>
    <property type="match status" value="1"/>
</dbReference>
<dbReference type="Proteomes" id="UP000621560">
    <property type="component" value="Unassembled WGS sequence"/>
</dbReference>
<evidence type="ECO:0000256" key="2">
    <source>
        <dbReference type="ARBA" id="ARBA00022898"/>
    </source>
</evidence>
<comment type="caution">
    <text evidence="5">The sequence shown here is derived from an EMBL/GenBank/DDBJ whole genome shotgun (WGS) entry which is preliminary data.</text>
</comment>
<organism evidence="5 6">
    <name type="scientific">Paenibacillus sabuli</name>
    <dbReference type="NCBI Taxonomy" id="2772509"/>
    <lineage>
        <taxon>Bacteria</taxon>
        <taxon>Bacillati</taxon>
        <taxon>Bacillota</taxon>
        <taxon>Bacilli</taxon>
        <taxon>Bacillales</taxon>
        <taxon>Paenibacillaceae</taxon>
        <taxon>Paenibacillus</taxon>
    </lineage>
</organism>
<keyword evidence="6" id="KW-1185">Reference proteome</keyword>
<dbReference type="Gene3D" id="3.40.50.1100">
    <property type="match status" value="2"/>
</dbReference>